<feature type="compositionally biased region" description="Polar residues" evidence="1">
    <location>
        <begin position="505"/>
        <end position="516"/>
    </location>
</feature>
<dbReference type="Pfam" id="PF09994">
    <property type="entry name" value="T6SS_Tle1-like_cat"/>
    <property type="match status" value="1"/>
</dbReference>
<dbReference type="PANTHER" id="PTHR33840">
    <property type="match status" value="1"/>
</dbReference>
<dbReference type="PANTHER" id="PTHR33840:SF2">
    <property type="entry name" value="TLE1 PHOSPHOLIPASE DOMAIN-CONTAINING PROTEIN"/>
    <property type="match status" value="1"/>
</dbReference>
<keyword evidence="4" id="KW-1185">Reference proteome</keyword>
<feature type="region of interest" description="Disordered" evidence="1">
    <location>
        <begin position="485"/>
        <end position="516"/>
    </location>
</feature>
<dbReference type="InterPro" id="IPR018712">
    <property type="entry name" value="Tle1-like_cat"/>
</dbReference>
<gene>
    <name evidence="3" type="ORF">AJ80_02280</name>
</gene>
<protein>
    <recommendedName>
        <fullName evidence="2">T6SS Phospholipase effector Tle1-like catalytic domain-containing protein</fullName>
    </recommendedName>
</protein>
<reference evidence="3 4" key="1">
    <citation type="submission" date="2017-10" db="EMBL/GenBank/DDBJ databases">
        <title>Comparative genomics in systemic dimorphic fungi from Ajellomycetaceae.</title>
        <authorList>
            <person name="Munoz J.F."/>
            <person name="Mcewen J.G."/>
            <person name="Clay O.K."/>
            <person name="Cuomo C.A."/>
        </authorList>
    </citation>
    <scope>NUCLEOTIDE SEQUENCE [LARGE SCALE GENOMIC DNA]</scope>
    <source>
        <strain evidence="3 4">UAMH7299</strain>
    </source>
</reference>
<comment type="caution">
    <text evidence="3">The sequence shown here is derived from an EMBL/GenBank/DDBJ whole genome shotgun (WGS) entry which is preliminary data.</text>
</comment>
<dbReference type="EMBL" id="PDNA01000021">
    <property type="protein sequence ID" value="PGH23674.1"/>
    <property type="molecule type" value="Genomic_DNA"/>
</dbReference>
<evidence type="ECO:0000256" key="1">
    <source>
        <dbReference type="SAM" id="MobiDB-lite"/>
    </source>
</evidence>
<name>A0A2B7YHW5_POLH7</name>
<evidence type="ECO:0000313" key="4">
    <source>
        <dbReference type="Proteomes" id="UP000224634"/>
    </source>
</evidence>
<proteinExistence type="predicted"/>
<accession>A0A2B7YHW5</accession>
<dbReference type="Proteomes" id="UP000224634">
    <property type="component" value="Unassembled WGS sequence"/>
</dbReference>
<evidence type="ECO:0000259" key="2">
    <source>
        <dbReference type="Pfam" id="PF09994"/>
    </source>
</evidence>
<organism evidence="3 4">
    <name type="scientific">Polytolypa hystricis (strain UAMH7299)</name>
    <dbReference type="NCBI Taxonomy" id="1447883"/>
    <lineage>
        <taxon>Eukaryota</taxon>
        <taxon>Fungi</taxon>
        <taxon>Dikarya</taxon>
        <taxon>Ascomycota</taxon>
        <taxon>Pezizomycotina</taxon>
        <taxon>Eurotiomycetes</taxon>
        <taxon>Eurotiomycetidae</taxon>
        <taxon>Onygenales</taxon>
        <taxon>Onygenales incertae sedis</taxon>
        <taxon>Polytolypa</taxon>
    </lineage>
</organism>
<dbReference type="AlphaFoldDB" id="A0A2B7YHW5"/>
<feature type="domain" description="T6SS Phospholipase effector Tle1-like catalytic" evidence="2">
    <location>
        <begin position="16"/>
        <end position="319"/>
    </location>
</feature>
<evidence type="ECO:0000313" key="3">
    <source>
        <dbReference type="EMBL" id="PGH23674.1"/>
    </source>
</evidence>
<sequence>MNGVNPHRERRGTSPRRLVLCFDGTGNQFQANESDTNVVKIFDMLDRFDKNQFHYYQRQLTNSNLIKLASLEYKANAYLKPHTAGIGTFDTDGSGSGKGVLRRMKDGIDKIIDQAIGTTFEYHVCAGYKFLMRFYSPGDAIYIFGFSRGAYTARFLAEMIHTAGLLSQGNEDMVRFAFSSFSEVQRKRGKQKKTPKEHEQVKYLESFKRTFCRPNVQVHFLGLFDCVNSVGQFDVPFRRGSYRYIATPPAKHIRHAVSIHERRLKFKPALFLFEKDDPDSDIKEVWFAGNHCDVGGGFHYEGPSQHLLSDIPLAWMVDQATALDDHPAGKIAFDKEEIKRAGHLKAGHERVQFPSQTSNGHSPHEGCLRERQHHDFLKFNRGASWFATSMWWIIEILPLFTRLELENGEWIPRYWPPNFGALRDIPSDARIHTSVQQMHKAGILTHMPKIGGDGPSKLRDPLFTFRALGRIILPWKWKFIRKSSRPHTNGTNGVERASPTRVEQEQNGSQIWSWGY</sequence>
<dbReference type="STRING" id="1447883.A0A2B7YHW5"/>
<dbReference type="OrthoDB" id="3162439at2759"/>